<keyword evidence="1" id="KW-1133">Transmembrane helix</keyword>
<dbReference type="Proteomes" id="UP000298545">
    <property type="component" value="Chromosome circular"/>
</dbReference>
<evidence type="ECO:0000313" key="4">
    <source>
        <dbReference type="Proteomes" id="UP000298545"/>
    </source>
</evidence>
<dbReference type="InterPro" id="IPR029058">
    <property type="entry name" value="AB_hydrolase_fold"/>
</dbReference>
<dbReference type="AlphaFoldDB" id="A0A4D7E089"/>
<reference evidence="2 4" key="1">
    <citation type="submission" date="2019-04" db="EMBL/GenBank/DDBJ databases">
        <title>Complete genome sequence of Agrobacterium larrymoorei CFBP5473.</title>
        <authorList>
            <person name="Haryono M."/>
            <person name="Chou L."/>
            <person name="Lin Y.-C."/>
            <person name="Lai E.-M."/>
            <person name="Kuo C.-H."/>
        </authorList>
    </citation>
    <scope>NUCLEOTIDE SEQUENCE [LARGE SCALE GENOMIC DNA]</scope>
    <source>
        <strain evidence="2 4">CFBP5473</strain>
    </source>
</reference>
<dbReference type="OrthoDB" id="7257484at2"/>
<sequence>MTSVDSRLVFYFPGFDPLDAKAHQQRYSRSAAQSGRTFGIDYAVSDVAETEAGSRIDVTSAVGSERTESTIFIHDHNAIISRLRAIPVWIQIALGFKAGAGIIAEGAAAQYFRHAWRFGLFFLFPYLFILCGLLLSGFIASLPLLLGVSPLLCLLSIPAAYAFFAFCVMRFSQRFHTLHLFADWRFALIVGRDEPMARDWIEDRAEKILLALDAPCDEVLFVSHSMGASLALAVAARVLELKPSAFDGRNVSFVTLGGAALQCAFVSSATRLRESIGTLARHREVNWFDIQCISDPIHLYKCNTAALTGHIDAAQPRLVRIKFKHSLSDERYKKNKLNFLRMHRQYVLGSDRKSGFDFTLLTAGPLPAAKFAELKSDVPPEMFR</sequence>
<dbReference type="GO" id="GO:0016787">
    <property type="term" value="F:hydrolase activity"/>
    <property type="evidence" value="ECO:0007669"/>
    <property type="project" value="UniProtKB-KW"/>
</dbReference>
<dbReference type="SUPFAM" id="SSF53474">
    <property type="entry name" value="alpha/beta-Hydrolases"/>
    <property type="match status" value="1"/>
</dbReference>
<evidence type="ECO:0000313" key="2">
    <source>
        <dbReference type="EMBL" id="QCI97690.1"/>
    </source>
</evidence>
<dbReference type="RefSeq" id="WP_027673371.1">
    <property type="nucleotide sequence ID" value="NZ_CP039691.1"/>
</dbReference>
<feature type="transmembrane region" description="Helical" evidence="1">
    <location>
        <begin position="120"/>
        <end position="142"/>
    </location>
</feature>
<keyword evidence="1" id="KW-0812">Transmembrane</keyword>
<dbReference type="EMBL" id="CP072167">
    <property type="protein sequence ID" value="QYA06865.1"/>
    <property type="molecule type" value="Genomic_DNA"/>
</dbReference>
<protein>
    <submittedName>
        <fullName evidence="3">Alpha/beta fold hydrolase</fullName>
    </submittedName>
</protein>
<keyword evidence="3" id="KW-0378">Hydrolase</keyword>
<evidence type="ECO:0000313" key="5">
    <source>
        <dbReference type="Proteomes" id="UP000826513"/>
    </source>
</evidence>
<keyword evidence="5" id="KW-1185">Reference proteome</keyword>
<name>A0A4D7E089_9HYPH</name>
<keyword evidence="1" id="KW-0472">Membrane</keyword>
<evidence type="ECO:0000313" key="3">
    <source>
        <dbReference type="EMBL" id="QYA06865.1"/>
    </source>
</evidence>
<reference evidence="3 5" key="2">
    <citation type="submission" date="2021-03" db="EMBL/GenBank/DDBJ databases">
        <title>Rapid diversification of plasmids in a genus of pathogenic and nitrogen fixing bacteria.</title>
        <authorList>
            <person name="Weisberg A.J."/>
            <person name="Miller M."/>
            <person name="Ream W."/>
            <person name="Grunwald N.J."/>
            <person name="Chang J.H."/>
        </authorList>
    </citation>
    <scope>NUCLEOTIDE SEQUENCE [LARGE SCALE GENOMIC DNA]</scope>
    <source>
        <strain evidence="3 5">AF3.44</strain>
    </source>
</reference>
<dbReference type="EMBL" id="CP039691">
    <property type="protein sequence ID" value="QCI97690.1"/>
    <property type="molecule type" value="Genomic_DNA"/>
</dbReference>
<dbReference type="STRING" id="1367849.GCA_000518585_00479"/>
<proteinExistence type="predicted"/>
<organism evidence="2 4">
    <name type="scientific">Agrobacterium larrymoorei</name>
    <dbReference type="NCBI Taxonomy" id="160699"/>
    <lineage>
        <taxon>Bacteria</taxon>
        <taxon>Pseudomonadati</taxon>
        <taxon>Pseudomonadota</taxon>
        <taxon>Alphaproteobacteria</taxon>
        <taxon>Hyphomicrobiales</taxon>
        <taxon>Rhizobiaceae</taxon>
        <taxon>Rhizobium/Agrobacterium group</taxon>
        <taxon>Agrobacterium</taxon>
    </lineage>
</organism>
<gene>
    <name evidence="2" type="ORF">CFBP5473_07050</name>
    <name evidence="3" type="ORF">J5285_12655</name>
</gene>
<evidence type="ECO:0000256" key="1">
    <source>
        <dbReference type="SAM" id="Phobius"/>
    </source>
</evidence>
<accession>A0A4D7E089</accession>
<dbReference type="Proteomes" id="UP000826513">
    <property type="component" value="Chromosome 1"/>
</dbReference>
<dbReference type="KEGG" id="alf:CFBP5473_07050"/>
<feature type="transmembrane region" description="Helical" evidence="1">
    <location>
        <begin position="148"/>
        <end position="169"/>
    </location>
</feature>